<gene>
    <name evidence="8" type="ORF">JoomaDRAFT_3585</name>
</gene>
<keyword evidence="5 6" id="KW-0472">Membrane</keyword>
<reference evidence="8 9" key="1">
    <citation type="submission" date="2012-02" db="EMBL/GenBank/DDBJ databases">
        <title>Improved High-Quality Draft genome of Joostella marina DSM 19592.</title>
        <authorList>
            <consortium name="US DOE Joint Genome Institute (JGI-PGF)"/>
            <person name="Lucas S."/>
            <person name="Copeland A."/>
            <person name="Lapidus A."/>
            <person name="Bruce D."/>
            <person name="Goodwin L."/>
            <person name="Pitluck S."/>
            <person name="Peters L."/>
            <person name="Chertkov O."/>
            <person name="Ovchinnikova G."/>
            <person name="Kyrpides N."/>
            <person name="Mavromatis K."/>
            <person name="Detter J.C."/>
            <person name="Han C."/>
            <person name="Land M."/>
            <person name="Hauser L."/>
            <person name="Markowitz V."/>
            <person name="Cheng J.-F."/>
            <person name="Hugenholtz P."/>
            <person name="Woyke T."/>
            <person name="Wu D."/>
            <person name="Tindall B."/>
            <person name="Brambilla E."/>
            <person name="Klenk H.-P."/>
            <person name="Eisen J.A."/>
        </authorList>
    </citation>
    <scope>NUCLEOTIDE SEQUENCE [LARGE SCALE GENOMIC DNA]</scope>
    <source>
        <strain evidence="8 9">DSM 19592</strain>
    </source>
</reference>
<dbReference type="PANTHER" id="PTHR40077:SF1">
    <property type="entry name" value="MEMBRANE PROTEIN"/>
    <property type="match status" value="1"/>
</dbReference>
<dbReference type="STRING" id="926559.JoomaDRAFT_3585"/>
<protein>
    <submittedName>
        <fullName evidence="8">Integral membrane protein</fullName>
    </submittedName>
</protein>
<evidence type="ECO:0000256" key="1">
    <source>
        <dbReference type="ARBA" id="ARBA00004651"/>
    </source>
</evidence>
<dbReference type="PANTHER" id="PTHR40077">
    <property type="entry name" value="MEMBRANE PROTEIN-RELATED"/>
    <property type="match status" value="1"/>
</dbReference>
<evidence type="ECO:0000256" key="5">
    <source>
        <dbReference type="ARBA" id="ARBA00023136"/>
    </source>
</evidence>
<evidence type="ECO:0000256" key="6">
    <source>
        <dbReference type="SAM" id="Phobius"/>
    </source>
</evidence>
<evidence type="ECO:0000313" key="8">
    <source>
        <dbReference type="EMBL" id="EIJ40523.1"/>
    </source>
</evidence>
<name>I3CA80_9FLAO</name>
<dbReference type="HOGENOM" id="CLU_120964_3_3_10"/>
<evidence type="ECO:0000256" key="2">
    <source>
        <dbReference type="ARBA" id="ARBA00022475"/>
    </source>
</evidence>
<keyword evidence="9" id="KW-1185">Reference proteome</keyword>
<dbReference type="NCBIfam" id="TIGR03954">
    <property type="entry name" value="integ_memb_HG"/>
    <property type="match status" value="1"/>
</dbReference>
<feature type="transmembrane region" description="Helical" evidence="6">
    <location>
        <begin position="64"/>
        <end position="84"/>
    </location>
</feature>
<evidence type="ECO:0000256" key="3">
    <source>
        <dbReference type="ARBA" id="ARBA00022692"/>
    </source>
</evidence>
<sequence length="98" mass="11569">MNIKNFRLVSILEGISYLLLFGVTMPLKYLMDFHGPNKIIGMIHGILFIAYVVMAFVFYRRLKWSFSTLFIVLLCSIIPFGTFWMERKYLHPNKVQES</sequence>
<keyword evidence="3 6" id="KW-0812">Transmembrane</keyword>
<dbReference type="OrthoDB" id="1121311at2"/>
<dbReference type="eggNOG" id="COG2814">
    <property type="taxonomic scope" value="Bacteria"/>
</dbReference>
<evidence type="ECO:0000256" key="4">
    <source>
        <dbReference type="ARBA" id="ARBA00022989"/>
    </source>
</evidence>
<dbReference type="Pfam" id="PF12823">
    <property type="entry name" value="DUF3817"/>
    <property type="match status" value="1"/>
</dbReference>
<dbReference type="EMBL" id="JH651379">
    <property type="protein sequence ID" value="EIJ40523.1"/>
    <property type="molecule type" value="Genomic_DNA"/>
</dbReference>
<organism evidence="8 9">
    <name type="scientific">Galbibacter orientalis DSM 19592</name>
    <dbReference type="NCBI Taxonomy" id="926559"/>
    <lineage>
        <taxon>Bacteria</taxon>
        <taxon>Pseudomonadati</taxon>
        <taxon>Bacteroidota</taxon>
        <taxon>Flavobacteriia</taxon>
        <taxon>Flavobacteriales</taxon>
        <taxon>Flavobacteriaceae</taxon>
        <taxon>Galbibacter</taxon>
    </lineage>
</organism>
<evidence type="ECO:0000313" key="9">
    <source>
        <dbReference type="Proteomes" id="UP000004690"/>
    </source>
</evidence>
<feature type="transmembrane region" description="Helical" evidence="6">
    <location>
        <begin position="39"/>
        <end position="58"/>
    </location>
</feature>
<accession>I3CA80</accession>
<feature type="transmembrane region" description="Helical" evidence="6">
    <location>
        <begin position="6"/>
        <end position="27"/>
    </location>
</feature>
<comment type="subcellular location">
    <subcellularLocation>
        <location evidence="1">Cell membrane</location>
        <topology evidence="1">Multi-pass membrane protein</topology>
    </subcellularLocation>
</comment>
<dbReference type="Proteomes" id="UP000004690">
    <property type="component" value="Unassembled WGS sequence"/>
</dbReference>
<keyword evidence="2" id="KW-1003">Cell membrane</keyword>
<dbReference type="AlphaFoldDB" id="I3CA80"/>
<dbReference type="InterPro" id="IPR023845">
    <property type="entry name" value="DUF3817_TM"/>
</dbReference>
<proteinExistence type="predicted"/>
<evidence type="ECO:0000259" key="7">
    <source>
        <dbReference type="Pfam" id="PF12823"/>
    </source>
</evidence>
<dbReference type="GO" id="GO:0005886">
    <property type="term" value="C:plasma membrane"/>
    <property type="evidence" value="ECO:0007669"/>
    <property type="project" value="UniProtKB-SubCell"/>
</dbReference>
<dbReference type="RefSeq" id="WP_008614890.1">
    <property type="nucleotide sequence ID" value="NZ_JH651379.1"/>
</dbReference>
<keyword evidence="4 6" id="KW-1133">Transmembrane helix</keyword>
<feature type="domain" description="DUF3817" evidence="7">
    <location>
        <begin position="4"/>
        <end position="89"/>
    </location>
</feature>